<evidence type="ECO:0000259" key="1">
    <source>
        <dbReference type="Pfam" id="PF02036"/>
    </source>
</evidence>
<keyword evidence="3" id="KW-1185">Reference proteome</keyword>
<evidence type="ECO:0000313" key="2">
    <source>
        <dbReference type="EMBL" id="TLU71768.1"/>
    </source>
</evidence>
<gene>
    <name evidence="2" type="ORF">FE263_14985</name>
</gene>
<dbReference type="SUPFAM" id="SSF55718">
    <property type="entry name" value="SCP-like"/>
    <property type="match status" value="1"/>
</dbReference>
<organism evidence="2 3">
    <name type="scientific">Lichenicoccus roseus</name>
    <dbReference type="NCBI Taxonomy" id="2683649"/>
    <lineage>
        <taxon>Bacteria</taxon>
        <taxon>Pseudomonadati</taxon>
        <taxon>Pseudomonadota</taxon>
        <taxon>Alphaproteobacteria</taxon>
        <taxon>Acetobacterales</taxon>
        <taxon>Acetobacteraceae</taxon>
        <taxon>Lichenicoccus</taxon>
    </lineage>
</organism>
<dbReference type="Gene3D" id="3.30.1050.10">
    <property type="entry name" value="SCP2 sterol-binding domain"/>
    <property type="match status" value="1"/>
</dbReference>
<sequence>MPDLDELTARVRATAEKSDGLSRPVLLDLGDTGLIHLEGTTVGNEEGPSDCRISLSADNLERLMEGRLNATMAYMTGQLKVQGDMTLALQLASALRAE</sequence>
<accession>A0A5R9JBV7</accession>
<protein>
    <submittedName>
        <fullName evidence="2">SCP2 sterol-binding domain-containing protein</fullName>
    </submittedName>
</protein>
<dbReference type="OrthoDB" id="9809312at2"/>
<dbReference type="Pfam" id="PF02036">
    <property type="entry name" value="SCP2"/>
    <property type="match status" value="1"/>
</dbReference>
<proteinExistence type="predicted"/>
<dbReference type="InterPro" id="IPR003033">
    <property type="entry name" value="SCP2_sterol-bd_dom"/>
</dbReference>
<dbReference type="Proteomes" id="UP000305654">
    <property type="component" value="Unassembled WGS sequence"/>
</dbReference>
<name>A0A5R9JBV7_9PROT</name>
<comment type="caution">
    <text evidence="2">The sequence shown here is derived from an EMBL/GenBank/DDBJ whole genome shotgun (WGS) entry which is preliminary data.</text>
</comment>
<evidence type="ECO:0000313" key="3">
    <source>
        <dbReference type="Proteomes" id="UP000305654"/>
    </source>
</evidence>
<dbReference type="EMBL" id="VCDI01000005">
    <property type="protein sequence ID" value="TLU71768.1"/>
    <property type="molecule type" value="Genomic_DNA"/>
</dbReference>
<dbReference type="AlphaFoldDB" id="A0A5R9JBV7"/>
<dbReference type="RefSeq" id="WP_138326838.1">
    <property type="nucleotide sequence ID" value="NZ_VCDI01000005.1"/>
</dbReference>
<dbReference type="InterPro" id="IPR036527">
    <property type="entry name" value="SCP2_sterol-bd_dom_sf"/>
</dbReference>
<feature type="domain" description="SCP2" evidence="1">
    <location>
        <begin position="4"/>
        <end position="95"/>
    </location>
</feature>
<reference evidence="2 3" key="1">
    <citation type="submission" date="2019-05" db="EMBL/GenBank/DDBJ databases">
        <authorList>
            <person name="Pankratov T."/>
            <person name="Grouzdev D."/>
        </authorList>
    </citation>
    <scope>NUCLEOTIDE SEQUENCE [LARGE SCALE GENOMIC DNA]</scope>
    <source>
        <strain evidence="2 3">KEBCLARHB70R</strain>
    </source>
</reference>